<dbReference type="PANTHER" id="PTHR11005">
    <property type="entry name" value="LYSOSOMAL ACID LIPASE-RELATED"/>
    <property type="match status" value="1"/>
</dbReference>
<dbReference type="InterPro" id="IPR006693">
    <property type="entry name" value="AB_hydrolase_lipase"/>
</dbReference>
<evidence type="ECO:0000256" key="1">
    <source>
        <dbReference type="ARBA" id="ARBA00010701"/>
    </source>
</evidence>
<dbReference type="Pfam" id="PF04083">
    <property type="entry name" value="Abhydro_lipase"/>
    <property type="match status" value="1"/>
</dbReference>
<dbReference type="FunFam" id="3.40.50.1820:FF:000057">
    <property type="entry name" value="Lipase"/>
    <property type="match status" value="1"/>
</dbReference>
<keyword evidence="4" id="KW-0442">Lipid degradation</keyword>
<evidence type="ECO:0000256" key="4">
    <source>
        <dbReference type="ARBA" id="ARBA00022963"/>
    </source>
</evidence>
<dbReference type="InterPro" id="IPR029058">
    <property type="entry name" value="AB_hydrolase_fold"/>
</dbReference>
<evidence type="ECO:0000259" key="7">
    <source>
        <dbReference type="Pfam" id="PF04083"/>
    </source>
</evidence>
<accession>A0A8D8PQC4</accession>
<evidence type="ECO:0000256" key="3">
    <source>
        <dbReference type="ARBA" id="ARBA00022801"/>
    </source>
</evidence>
<keyword evidence="6" id="KW-0325">Glycoprotein</keyword>
<evidence type="ECO:0000256" key="6">
    <source>
        <dbReference type="ARBA" id="ARBA00023180"/>
    </source>
</evidence>
<evidence type="ECO:0000313" key="8">
    <source>
        <dbReference type="EMBL" id="CAG6610179.1"/>
    </source>
</evidence>
<keyword evidence="5" id="KW-0443">Lipid metabolism</keyword>
<dbReference type="AlphaFoldDB" id="A0A8D8PQC4"/>
<feature type="domain" description="Partial AB-hydrolase lipase" evidence="7">
    <location>
        <begin position="111"/>
        <end position="166"/>
    </location>
</feature>
<sequence length="554" mass="62642">MSTITDLFVNQWYFSQINENMILRAQGGSKVGRIWITLCLMVLIILVQTDASNSGKGAVNDEHTTNDTSAESIDTLFDHDYLKNFLEPASKMIRSNSMASWHMKEMDSVLKLWNKSGQEFKIITEDGYILSLFRITATSPPNKERPLTPILLLHGFLAAPEIFLTRGKEDLAIILSEAGYDVWLGSYRGGYYGRRHVNLTTEDEQFWDFSFHEHGVYDVPAMIDHIIQVTKTPRVSCIGHSMGNAVFLVMLAMRPEYNDKVQMFAGLGPFAVAHTEMDPLTRLLLPKILEMVKFNKNTESRDLFRRRAINPLVGPCWSVPTMCLAFLTLFLGKNNDHGACANLMPVVVGYFPSGTSNNNFQHILSLRDGNFAQFDYGTSEGNLAHYNRTSPPEYNLTRVRIPISLYYGGTDSVSSTKGMNAQVRALPNVIKASIIAGYNHMDFILASNARQALYENILEDLNKPYTKPRLPDTKVTGYNLKDFKKEAINSLVIDAMNKTKSEFNHLMKNKTTALKTEINTKIKDINADTKVKLEDIKSKLEKRRTRNRPIQNPS</sequence>
<name>A0A8D8PQC4_9HEMI</name>
<keyword evidence="2" id="KW-0732">Signal</keyword>
<evidence type="ECO:0000256" key="5">
    <source>
        <dbReference type="ARBA" id="ARBA00023098"/>
    </source>
</evidence>
<protein>
    <submittedName>
        <fullName evidence="8">Lipase 1</fullName>
    </submittedName>
</protein>
<comment type="similarity">
    <text evidence="1">Belongs to the AB hydrolase superfamily. Lipase family.</text>
</comment>
<dbReference type="SUPFAM" id="SSF53474">
    <property type="entry name" value="alpha/beta-Hydrolases"/>
    <property type="match status" value="1"/>
</dbReference>
<organism evidence="8">
    <name type="scientific">Cacopsylla melanoneura</name>
    <dbReference type="NCBI Taxonomy" id="428564"/>
    <lineage>
        <taxon>Eukaryota</taxon>
        <taxon>Metazoa</taxon>
        <taxon>Ecdysozoa</taxon>
        <taxon>Arthropoda</taxon>
        <taxon>Hexapoda</taxon>
        <taxon>Insecta</taxon>
        <taxon>Pterygota</taxon>
        <taxon>Neoptera</taxon>
        <taxon>Paraneoptera</taxon>
        <taxon>Hemiptera</taxon>
        <taxon>Sternorrhyncha</taxon>
        <taxon>Psylloidea</taxon>
        <taxon>Psyllidae</taxon>
        <taxon>Psyllinae</taxon>
        <taxon>Cacopsylla</taxon>
    </lineage>
</organism>
<dbReference type="GO" id="GO:0016787">
    <property type="term" value="F:hydrolase activity"/>
    <property type="evidence" value="ECO:0007669"/>
    <property type="project" value="UniProtKB-KW"/>
</dbReference>
<reference evidence="8" key="1">
    <citation type="submission" date="2021-05" db="EMBL/GenBank/DDBJ databases">
        <authorList>
            <person name="Alioto T."/>
            <person name="Alioto T."/>
            <person name="Gomez Garrido J."/>
        </authorList>
    </citation>
    <scope>NUCLEOTIDE SEQUENCE</scope>
</reference>
<proteinExistence type="inferred from homology"/>
<keyword evidence="3" id="KW-0378">Hydrolase</keyword>
<dbReference type="GO" id="GO:0016042">
    <property type="term" value="P:lipid catabolic process"/>
    <property type="evidence" value="ECO:0007669"/>
    <property type="project" value="UniProtKB-KW"/>
</dbReference>
<dbReference type="EMBL" id="HBUF01017354">
    <property type="protein sequence ID" value="CAG6610179.1"/>
    <property type="molecule type" value="Transcribed_RNA"/>
</dbReference>
<evidence type="ECO:0000256" key="2">
    <source>
        <dbReference type="ARBA" id="ARBA00022729"/>
    </source>
</evidence>
<dbReference type="Gene3D" id="3.40.50.1820">
    <property type="entry name" value="alpha/beta hydrolase"/>
    <property type="match status" value="1"/>
</dbReference>